<dbReference type="Proteomes" id="UP000272474">
    <property type="component" value="Unassembled WGS sequence"/>
</dbReference>
<evidence type="ECO:0000313" key="3">
    <source>
        <dbReference type="Proteomes" id="UP000272474"/>
    </source>
</evidence>
<evidence type="ECO:0000256" key="1">
    <source>
        <dbReference type="SAM" id="MobiDB-lite"/>
    </source>
</evidence>
<evidence type="ECO:0000313" key="2">
    <source>
        <dbReference type="EMBL" id="RKN37187.1"/>
    </source>
</evidence>
<feature type="region of interest" description="Disordered" evidence="1">
    <location>
        <begin position="65"/>
        <end position="109"/>
    </location>
</feature>
<feature type="compositionally biased region" description="Low complexity" evidence="1">
    <location>
        <begin position="82"/>
        <end position="91"/>
    </location>
</feature>
<organism evidence="2 3">
    <name type="scientific">Streptomyces hoynatensis</name>
    <dbReference type="NCBI Taxonomy" id="1141874"/>
    <lineage>
        <taxon>Bacteria</taxon>
        <taxon>Bacillati</taxon>
        <taxon>Actinomycetota</taxon>
        <taxon>Actinomycetes</taxon>
        <taxon>Kitasatosporales</taxon>
        <taxon>Streptomycetaceae</taxon>
        <taxon>Streptomyces</taxon>
    </lineage>
</organism>
<sequence length="109" mass="11264">MRDQDRPGFTDWPVVSALPPGLPGPVVLRAAVASSAGARDGPLRGRRPAEVVSWGTGCRPCCRTAVPRQRRPRRRATGPAGGLSSSPAAASGGRGPCGVRRPATSRTGR</sequence>
<feature type="region of interest" description="Disordered" evidence="1">
    <location>
        <begin position="1"/>
        <end position="21"/>
    </location>
</feature>
<accession>A0A3A9YPR6</accession>
<dbReference type="AlphaFoldDB" id="A0A3A9YPR6"/>
<keyword evidence="3" id="KW-1185">Reference proteome</keyword>
<gene>
    <name evidence="2" type="ORF">D7294_28635</name>
</gene>
<name>A0A3A9YPR6_9ACTN</name>
<comment type="caution">
    <text evidence="2">The sequence shown here is derived from an EMBL/GenBank/DDBJ whole genome shotgun (WGS) entry which is preliminary data.</text>
</comment>
<reference evidence="2 3" key="1">
    <citation type="journal article" date="2014" name="Int. J. Syst. Evol. Microbiol.">
        <title>Streptomyces hoynatensis sp. nov., isolated from deep marine sediment.</title>
        <authorList>
            <person name="Veyisoglu A."/>
            <person name="Sahin N."/>
        </authorList>
    </citation>
    <scope>NUCLEOTIDE SEQUENCE [LARGE SCALE GENOMIC DNA]</scope>
    <source>
        <strain evidence="2 3">KCTC 29097</strain>
    </source>
</reference>
<dbReference type="EMBL" id="RBAL01000027">
    <property type="protein sequence ID" value="RKN37187.1"/>
    <property type="molecule type" value="Genomic_DNA"/>
</dbReference>
<protein>
    <submittedName>
        <fullName evidence="2">Uncharacterized protein</fullName>
    </submittedName>
</protein>
<proteinExistence type="predicted"/>